<feature type="domain" description="PKD" evidence="2">
    <location>
        <begin position="2111"/>
        <end position="2185"/>
    </location>
</feature>
<evidence type="ECO:0008006" key="5">
    <source>
        <dbReference type="Google" id="ProtNLM"/>
    </source>
</evidence>
<name>A0ABX1ZLA8_9BACL</name>
<evidence type="ECO:0000313" key="4">
    <source>
        <dbReference type="Proteomes" id="UP000618579"/>
    </source>
</evidence>
<reference evidence="3 4" key="1">
    <citation type="submission" date="2019-10" db="EMBL/GenBank/DDBJ databases">
        <title>Description of Paenibacillus pedi sp. nov.</title>
        <authorList>
            <person name="Carlier A."/>
            <person name="Qi S."/>
        </authorList>
    </citation>
    <scope>NUCLEOTIDE SEQUENCE [LARGE SCALE GENOMIC DNA]</scope>
    <source>
        <strain evidence="3 4">LMG 31457</strain>
    </source>
</reference>
<protein>
    <recommendedName>
        <fullName evidence="5">CARDB protein</fullName>
    </recommendedName>
</protein>
<dbReference type="Proteomes" id="UP000618579">
    <property type="component" value="Unassembled WGS sequence"/>
</dbReference>
<dbReference type="InterPro" id="IPR000601">
    <property type="entry name" value="PKD_dom"/>
</dbReference>
<keyword evidence="4" id="KW-1185">Reference proteome</keyword>
<dbReference type="InterPro" id="IPR011635">
    <property type="entry name" value="CARDB"/>
</dbReference>
<dbReference type="Gene3D" id="2.60.120.560">
    <property type="entry name" value="Exo-inulinase, domain 1"/>
    <property type="match status" value="1"/>
</dbReference>
<organism evidence="3 4">
    <name type="scientific">Paenibacillus planticolens</name>
    <dbReference type="NCBI Taxonomy" id="2654976"/>
    <lineage>
        <taxon>Bacteria</taxon>
        <taxon>Bacillati</taxon>
        <taxon>Bacillota</taxon>
        <taxon>Bacilli</taxon>
        <taxon>Bacillales</taxon>
        <taxon>Paenibacillaceae</taxon>
        <taxon>Paenibacillus</taxon>
    </lineage>
</organism>
<dbReference type="Pfam" id="PF18911">
    <property type="entry name" value="PKD_4"/>
    <property type="match status" value="1"/>
</dbReference>
<gene>
    <name evidence="3" type="ORF">GC097_12095</name>
</gene>
<dbReference type="InterPro" id="IPR013783">
    <property type="entry name" value="Ig-like_fold"/>
</dbReference>
<dbReference type="EMBL" id="WHNZ01000022">
    <property type="protein sequence ID" value="NOV00756.1"/>
    <property type="molecule type" value="Genomic_DNA"/>
</dbReference>
<evidence type="ECO:0000313" key="3">
    <source>
        <dbReference type="EMBL" id="NOV00756.1"/>
    </source>
</evidence>
<dbReference type="Pfam" id="PF25788">
    <property type="entry name" value="Ig_Rha78A_N"/>
    <property type="match status" value="1"/>
</dbReference>
<dbReference type="SUPFAM" id="SSF49299">
    <property type="entry name" value="PKD domain"/>
    <property type="match status" value="1"/>
</dbReference>
<proteinExistence type="predicted"/>
<feature type="domain" description="CARDB" evidence="1">
    <location>
        <begin position="348"/>
        <end position="447"/>
    </location>
</feature>
<dbReference type="Pfam" id="PF07705">
    <property type="entry name" value="CARDB"/>
    <property type="match status" value="1"/>
</dbReference>
<evidence type="ECO:0000259" key="2">
    <source>
        <dbReference type="Pfam" id="PF18911"/>
    </source>
</evidence>
<accession>A0ABX1ZLA8</accession>
<dbReference type="InterPro" id="IPR035986">
    <property type="entry name" value="PKD_dom_sf"/>
</dbReference>
<evidence type="ECO:0000259" key="1">
    <source>
        <dbReference type="Pfam" id="PF07705"/>
    </source>
</evidence>
<dbReference type="Gene3D" id="2.60.40.10">
    <property type="entry name" value="Immunoglobulins"/>
    <property type="match status" value="4"/>
</dbReference>
<sequence>MQILFVRFVLVLLCSQIIMSYMEPTQVQAATMKTLYYDYEQDIFKEMTSNAQFSAAPIKQVNKDLSPYLSGNITSVRIFNNGSELTCSDCTSGTVIYISSITGKKVHVYGVSETMPGHQIYRQPLGKIWEHKGEVTPPVEFNGIAGNPSSYPGLIPSMGRYRYTSNPYDYREIGGTKNGPDLRYTYDSPQYKISGKADTSASGDIEKDYGKEGWAVTTAYEVNRPNRWFENENAVSLEFGSPEITDGDKLVQSTISIIGAKQHPFSQAIPLSYGKGKKDGTGMIRTMLPLDNSVDSFYYEEQDAITGGQTPPYGLLRNYYMYAIGLWKGETYKYQTYIEVTYTPPNKPDLVALSIDAGNCVPMGSSTNLIIKFKNAGVVIPSGTSFQVTLAADGTVFKTFTYTAGLPPGETKTETIPYTFNSMKNITLTVDANDDISESTSSNNVFSQIINPQTSCSPTGGKYSGKTSADKPSIPWKDSNLIKADWTISSGCTPVRGRFILSQTTGEYVQYGWSTLSSASTSDMSIFAYGMMGFIGYPGNMQSGQIDISYKLEDSCGGTSYFYEGKFTLGPKPPNRPPQFEIGWFPDNDYTSRTPITEAVLGDKVNVRLLPEMLPDRYDPDDDFVTFEWLFSDSSSSWIKSFPSLGYSKGEDKLTWLTASIAAEHKISAKMCDDKGSCTQKDATITITRPEPDPCINVPSRVVQNRPLATNAINGACSRAAKNRTISEYFWTNKLPVYPNVGIETITLEVKDNYGVRSLPENKAIKNLNVVEDKPPVAGINLPLFAVRGDVPFRDISYSPDGDIIVETGITYVYDSNNDGLFNDHMPLNIPITVGGSARLPAAKVGNYKLTVTTKEDWGLIDTNSFVIDIRNDSPEVAFTVTSANPEPPIFQTVNENEMLMAFGDQWEGSTLTNANLHKTKEIGLTFNPVTKAFTSHYAKAPYKAPASALIFTNAVATVGLDVESNYSTPTLYGTQYLGNKSGVAVLGAIPYTVQMANSLGITYGQPSTTQLSGDNSAQTASHTSNYLTYDAKGGSYSLSCKYYYAANSDVNDTYHWWCDYTRKDASGQTSWVKSFESYYKSVSSFFALPTQPNQIANANNMEINDDGTKIKIPYTLLNPSYCYYCGGGDPSLWYDVETGREVPAATITRPSLNSGAIYEDSEVAVYAHQDYVSTYSNSNYTNSSGNSADRGTYTNYLTSYNKITGITRRLDVSIVNRNDSSQSRYGSVIRGDAWESSTSSFVQVRWDVSEDGYVYVADGFNKVIIADKFATKIAEYTTANLRPKNDHSNEQSLYESRKFTILDSGFGADGEYYLQLQERYHKLRRYNFKWESCGGCSSGSLVSSYDEDTTGSFNKYYLYTIKGAMATPKVYASSEVGQILKKDTDITDADYYFDFMQTSRNTSVNAPSGIIFRAQNNKNMYRLEMTSNRISFVKIVNGNRFELRSSPISLTATDFINLKLSVRGSKVKVRLGQLPIFEASDSTFASGTYGAFIGSFGAHFRNVFVKIPIIDNTTISDTGIAGEELTYGITYEDLENDPHLTEQDKWKYEHTNAAKFLDAGDGQSGLSVYHGQVVRGGPVKILDKVGLYMLTYTGSDDPAPPGYAFPNGIFASYLSESDPSSRNILIHRRPVSRISCTQDLYYKVWCDDSMSYDPDRWLSSDNYSTESTGINYAVTKGILERRYEYILPDGTTVSGLIDRVKEMGLYTFRVAVKDEYGAWSDWAESYIWLQAPPVNHAPYVDITNPASAEFSNPSGAQASNPLITWNAVDYDADSYIVKSEIDIQYYYYDYNSNPQYRWVSQFYPAVVTSNSNLKSDGVTVGLSYTAAMSLQDNRIYKVRIRVQDEKGAWSEWSEKYFIKGYPPSAVLTFPDGTRLNPTPIASGMLIPSWNQTDEDVSTEYKNFQYRILDENGAQVTYNDNGYANNAIRGGSYAHGCSYDKGSGTWHGCQYYTSNSSWTVHPIEQFGLSVIAGKPGPYQVQVRVNDGRYWSEWSNSGWFTLNRPPSAAMKVPNGTQAVPTIFSELRPTFQWTQTDPDPGTRFSYFQIQITNESNDVMVLDTGQLYQGTAAAQGSWQADRDLPPGQKLRVRVRVLDGTAWSDYSEQTWFYINRPPAAEFDWTPKPVWEGDVVQSINSSFDPDGDTLSYVWKLEQPNGTVMLFYSKDIKQEFLAPGTYKVTLTVSDGLLSSSMVKMIAAAPLTIRSDVTYTDNWLLLHEKSGHQTAAVPKDFYSGEIFVVACQSSPAPVDEVTAWLDTTGLDAKPLYVSERLMASAGDSTMFGGEIFDARFQSFSEGLPLGLQTIHFRIRYRNGVVKTEEIPVHIIGNVNQSVGVHRVQ</sequence>
<comment type="caution">
    <text evidence="3">The sequence shown here is derived from an EMBL/GenBank/DDBJ whole genome shotgun (WGS) entry which is preliminary data.</text>
</comment>